<accession>A0ABQ0K0F7</accession>
<keyword evidence="1" id="KW-0472">Membrane</keyword>
<dbReference type="InterPro" id="IPR012910">
    <property type="entry name" value="Plug_dom"/>
</dbReference>
<dbReference type="Proteomes" id="UP000032309">
    <property type="component" value="Unassembled WGS sequence"/>
</dbReference>
<dbReference type="SUPFAM" id="SSF56935">
    <property type="entry name" value="Porins"/>
    <property type="match status" value="1"/>
</dbReference>
<comment type="caution">
    <text evidence="3">The sequence shown here is derived from an EMBL/GenBank/DDBJ whole genome shotgun (WGS) entry which is preliminary data.</text>
</comment>
<proteinExistence type="inferred from homology"/>
<evidence type="ECO:0000256" key="1">
    <source>
        <dbReference type="PROSITE-ProRule" id="PRU01360"/>
    </source>
</evidence>
<organism evidence="3 4">
    <name type="scientific">Candidatus Brocadia sinica JPN1</name>
    <dbReference type="NCBI Taxonomy" id="1197129"/>
    <lineage>
        <taxon>Bacteria</taxon>
        <taxon>Pseudomonadati</taxon>
        <taxon>Planctomycetota</taxon>
        <taxon>Candidatus Brocadiia</taxon>
        <taxon>Candidatus Brocadiales</taxon>
        <taxon>Candidatus Brocadiaceae</taxon>
        <taxon>Candidatus Brocadia</taxon>
    </lineage>
</organism>
<keyword evidence="1" id="KW-0998">Cell outer membrane</keyword>
<dbReference type="RefSeq" id="WP_052564509.1">
    <property type="nucleotide sequence ID" value="NZ_BAFN01000001.1"/>
</dbReference>
<sequence length="173" mass="18812">MTKWTTNGLFPFFLSSGILLLSVVPFISPKILAEGTDTSSTLILGTTRSVETTSSKKEKHTRDVEAAVAEELVTEAIWFGFGEEVAIATRHESPIGKAPSIVTVITVRDIKNLGYRTFVEILRTVPGFEILKDDSFGAVVPNVRGLIGSEKIRVMLNGHLVNNPFSGGGIYFI</sequence>
<evidence type="ECO:0000259" key="2">
    <source>
        <dbReference type="Pfam" id="PF07715"/>
    </source>
</evidence>
<dbReference type="EMBL" id="BAFN01000001">
    <property type="protein sequence ID" value="GAN34509.1"/>
    <property type="molecule type" value="Genomic_DNA"/>
</dbReference>
<reference evidence="4" key="1">
    <citation type="journal article" date="2015" name="Genome Announc.">
        <title>Draft Genome Sequence of an Anaerobic Ammonium-Oxidizing Bacterium, "Candidatus Brocadia sinica".</title>
        <authorList>
            <person name="Oshiki M."/>
            <person name="Shinyako-Hata K."/>
            <person name="Satoh H."/>
            <person name="Okabe S."/>
        </authorList>
    </citation>
    <scope>NUCLEOTIDE SEQUENCE [LARGE SCALE GENOMIC DNA]</scope>
    <source>
        <strain evidence="4">JPN1</strain>
    </source>
</reference>
<keyword evidence="1" id="KW-0812">Transmembrane</keyword>
<dbReference type="PROSITE" id="PS52016">
    <property type="entry name" value="TONB_DEPENDENT_REC_3"/>
    <property type="match status" value="1"/>
</dbReference>
<dbReference type="InterPro" id="IPR037066">
    <property type="entry name" value="Plug_dom_sf"/>
</dbReference>
<keyword evidence="4" id="KW-1185">Reference proteome</keyword>
<feature type="domain" description="TonB-dependent receptor plug" evidence="2">
    <location>
        <begin position="97"/>
        <end position="167"/>
    </location>
</feature>
<dbReference type="Gene3D" id="2.170.130.10">
    <property type="entry name" value="TonB-dependent receptor, plug domain"/>
    <property type="match status" value="1"/>
</dbReference>
<protein>
    <recommendedName>
        <fullName evidence="2">TonB-dependent receptor plug domain-containing protein</fullName>
    </recommendedName>
</protein>
<evidence type="ECO:0000313" key="4">
    <source>
        <dbReference type="Proteomes" id="UP000032309"/>
    </source>
</evidence>
<keyword evidence="1" id="KW-1134">Transmembrane beta strand</keyword>
<comment type="subcellular location">
    <subcellularLocation>
        <location evidence="1">Cell outer membrane</location>
        <topology evidence="1">Multi-pass membrane protein</topology>
    </subcellularLocation>
</comment>
<gene>
    <name evidence="3" type="ORF">BROSI_A3046</name>
</gene>
<dbReference type="InterPro" id="IPR039426">
    <property type="entry name" value="TonB-dep_rcpt-like"/>
</dbReference>
<comment type="similarity">
    <text evidence="1">Belongs to the TonB-dependent receptor family.</text>
</comment>
<keyword evidence="1" id="KW-0813">Transport</keyword>
<dbReference type="Pfam" id="PF07715">
    <property type="entry name" value="Plug"/>
    <property type="match status" value="1"/>
</dbReference>
<name>A0ABQ0K0F7_9BACT</name>
<evidence type="ECO:0000313" key="3">
    <source>
        <dbReference type="EMBL" id="GAN34509.1"/>
    </source>
</evidence>